<evidence type="ECO:0000256" key="4">
    <source>
        <dbReference type="ARBA" id="ARBA00022840"/>
    </source>
</evidence>
<evidence type="ECO:0000256" key="2">
    <source>
        <dbReference type="ARBA" id="ARBA00022695"/>
    </source>
</evidence>
<evidence type="ECO:0000259" key="8">
    <source>
        <dbReference type="PROSITE" id="PS51459"/>
    </source>
</evidence>
<feature type="domain" description="Fido" evidence="8">
    <location>
        <begin position="56"/>
        <end position="194"/>
    </location>
</feature>
<dbReference type="PROSITE" id="PS51459">
    <property type="entry name" value="FIDO"/>
    <property type="match status" value="1"/>
</dbReference>
<evidence type="ECO:0000256" key="3">
    <source>
        <dbReference type="ARBA" id="ARBA00022741"/>
    </source>
</evidence>
<evidence type="ECO:0000256" key="7">
    <source>
        <dbReference type="ARBA" id="ARBA00048696"/>
    </source>
</evidence>
<comment type="catalytic activity">
    <reaction evidence="6">
        <text>L-threonyl-[protein] + ATP = 3-O-(5'-adenylyl)-L-threonyl-[protein] + diphosphate</text>
        <dbReference type="Rhea" id="RHEA:54292"/>
        <dbReference type="Rhea" id="RHEA-COMP:11060"/>
        <dbReference type="Rhea" id="RHEA-COMP:13847"/>
        <dbReference type="ChEBI" id="CHEBI:30013"/>
        <dbReference type="ChEBI" id="CHEBI:30616"/>
        <dbReference type="ChEBI" id="CHEBI:33019"/>
        <dbReference type="ChEBI" id="CHEBI:138113"/>
        <dbReference type="EC" id="2.7.7.108"/>
    </reaction>
</comment>
<dbReference type="GO" id="GO:0005524">
    <property type="term" value="F:ATP binding"/>
    <property type="evidence" value="ECO:0007669"/>
    <property type="project" value="UniProtKB-KW"/>
</dbReference>
<comment type="caution">
    <text evidence="9">The sequence shown here is derived from an EMBL/GenBank/DDBJ whole genome shotgun (WGS) entry which is preliminary data.</text>
</comment>
<comment type="catalytic activity">
    <reaction evidence="7">
        <text>L-tyrosyl-[protein] + ATP = O-(5'-adenylyl)-L-tyrosyl-[protein] + diphosphate</text>
        <dbReference type="Rhea" id="RHEA:54288"/>
        <dbReference type="Rhea" id="RHEA-COMP:10136"/>
        <dbReference type="Rhea" id="RHEA-COMP:13846"/>
        <dbReference type="ChEBI" id="CHEBI:30616"/>
        <dbReference type="ChEBI" id="CHEBI:33019"/>
        <dbReference type="ChEBI" id="CHEBI:46858"/>
        <dbReference type="ChEBI" id="CHEBI:83624"/>
        <dbReference type="EC" id="2.7.7.108"/>
    </reaction>
</comment>
<keyword evidence="1" id="KW-0808">Transferase</keyword>
<dbReference type="PANTHER" id="PTHR39560:SF1">
    <property type="entry name" value="PROTEIN ADENYLYLTRANSFERASE FIC-RELATED"/>
    <property type="match status" value="1"/>
</dbReference>
<dbReference type="SUPFAM" id="SSF140931">
    <property type="entry name" value="Fic-like"/>
    <property type="match status" value="1"/>
</dbReference>
<keyword evidence="10" id="KW-1185">Reference proteome</keyword>
<keyword evidence="4" id="KW-0067">ATP-binding</keyword>
<dbReference type="Gene3D" id="1.10.3290.10">
    <property type="entry name" value="Fido-like domain"/>
    <property type="match status" value="1"/>
</dbReference>
<dbReference type="InterPro" id="IPR036597">
    <property type="entry name" value="Fido-like_dom_sf"/>
</dbReference>
<sequence length="200" mass="23435">MGNNYKYLDPNHKYTDKNGVLYNLANIKDEKVLAVYESLKVSKRLEEIYATPLKIKGSISLITIHHYLFQDVYEWAGKTRSVNISKDGKPFFQGERFEMGFKYIDNLILEYRNIKSRNKKELAIKLAEFLDNVNFLHPFREGNGRVQREFLRVLALEKGLTLNLNPADNKDVYEKYMNGTINSDTKILTDLIFELLEKDR</sequence>
<evidence type="ECO:0000313" key="9">
    <source>
        <dbReference type="EMBL" id="RYM32786.1"/>
    </source>
</evidence>
<dbReference type="AlphaFoldDB" id="A0A4V1WFD2"/>
<dbReference type="InterPro" id="IPR003812">
    <property type="entry name" value="Fido"/>
</dbReference>
<evidence type="ECO:0000256" key="1">
    <source>
        <dbReference type="ARBA" id="ARBA00022679"/>
    </source>
</evidence>
<evidence type="ECO:0000256" key="6">
    <source>
        <dbReference type="ARBA" id="ARBA00047939"/>
    </source>
</evidence>
<dbReference type="GO" id="GO:0070733">
    <property type="term" value="F:AMPylase activity"/>
    <property type="evidence" value="ECO:0007669"/>
    <property type="project" value="UniProtKB-EC"/>
</dbReference>
<protein>
    <recommendedName>
        <fullName evidence="5">protein adenylyltransferase</fullName>
        <ecNumber evidence="5">2.7.7.108</ecNumber>
    </recommendedName>
</protein>
<reference evidence="9 10" key="1">
    <citation type="submission" date="2019-02" db="EMBL/GenBank/DDBJ databases">
        <title>Genome sequence of the sea-ice species Brumimicrobium glaciale.</title>
        <authorList>
            <person name="Bowman J.P."/>
        </authorList>
    </citation>
    <scope>NUCLEOTIDE SEQUENCE [LARGE SCALE GENOMIC DNA]</scope>
    <source>
        <strain evidence="9 10">IC156</strain>
    </source>
</reference>
<dbReference type="RefSeq" id="WP_130094124.1">
    <property type="nucleotide sequence ID" value="NZ_SETE01000005.1"/>
</dbReference>
<dbReference type="Proteomes" id="UP000293952">
    <property type="component" value="Unassembled WGS sequence"/>
</dbReference>
<accession>A0A4V1WFD2</accession>
<gene>
    <name evidence="9" type="ORF">ERX46_12030</name>
</gene>
<dbReference type="EC" id="2.7.7.108" evidence="5"/>
<dbReference type="Pfam" id="PF02661">
    <property type="entry name" value="Fic"/>
    <property type="match status" value="1"/>
</dbReference>
<evidence type="ECO:0000256" key="5">
    <source>
        <dbReference type="ARBA" id="ARBA00034531"/>
    </source>
</evidence>
<evidence type="ECO:0000313" key="10">
    <source>
        <dbReference type="Proteomes" id="UP000293952"/>
    </source>
</evidence>
<proteinExistence type="predicted"/>
<dbReference type="GO" id="GO:0051302">
    <property type="term" value="P:regulation of cell division"/>
    <property type="evidence" value="ECO:0007669"/>
    <property type="project" value="TreeGrafter"/>
</dbReference>
<keyword evidence="3" id="KW-0547">Nucleotide-binding</keyword>
<keyword evidence="2" id="KW-0548">Nucleotidyltransferase</keyword>
<dbReference type="EMBL" id="SETE01000005">
    <property type="protein sequence ID" value="RYM32786.1"/>
    <property type="molecule type" value="Genomic_DNA"/>
</dbReference>
<dbReference type="OrthoDB" id="9814400at2"/>
<organism evidence="9 10">
    <name type="scientific">Brumimicrobium glaciale</name>
    <dbReference type="NCBI Taxonomy" id="200475"/>
    <lineage>
        <taxon>Bacteria</taxon>
        <taxon>Pseudomonadati</taxon>
        <taxon>Bacteroidota</taxon>
        <taxon>Flavobacteriia</taxon>
        <taxon>Flavobacteriales</taxon>
        <taxon>Crocinitomicaceae</taxon>
        <taxon>Brumimicrobium</taxon>
    </lineage>
</organism>
<dbReference type="PANTHER" id="PTHR39560">
    <property type="entry name" value="PROTEIN ADENYLYLTRANSFERASE FIC-RELATED"/>
    <property type="match status" value="1"/>
</dbReference>
<name>A0A4V1WFD2_9FLAO</name>